<accession>A0AC61S3X9</accession>
<sequence>MYKKYISVLASMALVSAGAMAQNDSIKSSLSPSQPADIGSDKVFSLGETTGAVSVITGNQLNRRNAKDIGNDILGQGSGLISLQGAGRYVDQNPTFYVRGLQTLNDNNTPLFIVDGIERDITSVSPEDVERVEILKDAAATAIYGYKGINGVVVVTTKRGKANTREITISYDHEFRFFAHTPKFVNGYTYGLAINEARQNDGLGVRYLPQELTALKDQTYPELYPNVNWLDETMGSTSHTNKYAIQFRGGTDKFRYYTSINLLTNSGFIAKPNENSGYSTQDKFSRGNVRMNLDIDLTPTTLVKLNIFGSLTENQQPGDKANLWDMIYTVPSAAFPIKGPDGKWAGSDTWAGTLNPVAQSQGAAYYKNHRRALSADLTIRQDLGMILEGLSANVRVAYDNMANIFENHSKTYVYSVTTPSWPNGAAEPTYTTSIYGVDGEMGSKADPGTYHRYFHFDGGFNYEKKFGDLDLYSQLKWDYEYTDPNGINNTVYRQNVTWWTHLNYKSRYLLDLTLVESGSSRLAPGTKWNFSPTLGLGWVISNENFWSNPDRYLKLRATAGMLNADFLPKDKYGNEVWTYYAQQYVIGGGLYPFDNTWNPWQQTTLGQMATPDPGHEKAYKFNVGVDASPVDGLNVSVDLFKERRKGIWVSSAGKYSSLIGMTAPYENGGIVDSKGIEISADYNKTFGDVTLSVGGNFSYNKNKIVKMMEEPRDYANLVQTGNSVDQLYGLKAIGFFKDDADILNSIPQTFSTVRPGDIKYEDVNDDGVIDANDKVAIGYSTRAPEIFYNFRLGAEWKGLGMYAFFQGTGNYSAVLNTKSMYWPLINNTTISQYAYDNRWTPDHQDALFPRLSSSNNANNYQTSTLWLRNRSFLKLRNIEVYYNLPGKFLKDNLKVVSGAKLYVRAIDLFATSNVPKNDPECYGIDPVNKSVAFGLSVTF</sequence>
<organism evidence="1 2">
    <name type="scientific">Muribaculum caecicola</name>
    <dbReference type="NCBI Taxonomy" id="3038144"/>
    <lineage>
        <taxon>Bacteria</taxon>
        <taxon>Pseudomonadati</taxon>
        <taxon>Bacteroidota</taxon>
        <taxon>Bacteroidia</taxon>
        <taxon>Bacteroidales</taxon>
        <taxon>Muribaculaceae</taxon>
        <taxon>Muribaculum</taxon>
    </lineage>
</organism>
<name>A0AC61S3X9_9BACT</name>
<evidence type="ECO:0000313" key="2">
    <source>
        <dbReference type="Proteomes" id="UP000305401"/>
    </source>
</evidence>
<evidence type="ECO:0000313" key="1">
    <source>
        <dbReference type="EMBL" id="THG44375.1"/>
    </source>
</evidence>
<comment type="caution">
    <text evidence="1">The sequence shown here is derived from an EMBL/GenBank/DDBJ whole genome shotgun (WGS) entry which is preliminary data.</text>
</comment>
<proteinExistence type="predicted"/>
<gene>
    <name evidence="1" type="ORF">E5990_09665</name>
</gene>
<dbReference type="Proteomes" id="UP000305401">
    <property type="component" value="Unassembled WGS sequence"/>
</dbReference>
<keyword evidence="2" id="KW-1185">Reference proteome</keyword>
<dbReference type="EMBL" id="SSTG01000157">
    <property type="protein sequence ID" value="THG44375.1"/>
    <property type="molecule type" value="Genomic_DNA"/>
</dbReference>
<protein>
    <submittedName>
        <fullName evidence="1">SusC/RagA family TonB-linked outer membrane protein</fullName>
    </submittedName>
</protein>
<reference evidence="1" key="1">
    <citation type="submission" date="2019-04" db="EMBL/GenBank/DDBJ databases">
        <title>Microbes associate with the intestines of laboratory mice.</title>
        <authorList>
            <person name="Navarre W."/>
            <person name="Wong E."/>
            <person name="Huang K.C."/>
            <person name="Tropini C."/>
            <person name="Ng K."/>
            <person name="Yu B."/>
        </authorList>
    </citation>
    <scope>NUCLEOTIDE SEQUENCE</scope>
    <source>
        <strain evidence="1">NM86_A22</strain>
    </source>
</reference>